<organism evidence="2">
    <name type="scientific">Erythrolobus madagascarensis</name>
    <dbReference type="NCBI Taxonomy" id="708628"/>
    <lineage>
        <taxon>Eukaryota</taxon>
        <taxon>Rhodophyta</taxon>
        <taxon>Bangiophyceae</taxon>
        <taxon>Porphyridiales</taxon>
        <taxon>Porphyridiaceae</taxon>
        <taxon>Erythrolobus</taxon>
    </lineage>
</organism>
<dbReference type="EMBL" id="HBFE01001248">
    <property type="protein sequence ID" value="CAD8724784.1"/>
    <property type="molecule type" value="Transcribed_RNA"/>
</dbReference>
<feature type="region of interest" description="Disordered" evidence="1">
    <location>
        <begin position="74"/>
        <end position="142"/>
    </location>
</feature>
<evidence type="ECO:0000256" key="1">
    <source>
        <dbReference type="SAM" id="MobiDB-lite"/>
    </source>
</evidence>
<protein>
    <submittedName>
        <fullName evidence="2">Uncharacterized protein</fullName>
    </submittedName>
</protein>
<dbReference type="AlphaFoldDB" id="A0A7S0T474"/>
<feature type="compositionally biased region" description="Basic and acidic residues" evidence="1">
    <location>
        <begin position="95"/>
        <end position="104"/>
    </location>
</feature>
<sequence length="217" mass="23094">MYGGEMEREGDGEKAVNVARLDDEVGCGGLESLQGSRAVLRLLKGQASVSHCVEPSPLLARVREFLPQMQQANAELARSGEERGGSLVGSGGGDLKSDGLEPKFVEPGGDSDSSASDSDTLDGQQEVGEVERRGGELNDKERLVEVNMNIYVNPEIHQVVSTQGKQESSTLSECGANGGEDDGCVRSQGTARRGEVLMKEVRSTRAAERIQKVSESD</sequence>
<gene>
    <name evidence="2" type="ORF">EMAD1354_LOCUS861</name>
</gene>
<feature type="compositionally biased region" description="Basic and acidic residues" evidence="1">
    <location>
        <begin position="129"/>
        <end position="142"/>
    </location>
</feature>
<proteinExistence type="predicted"/>
<reference evidence="2" key="1">
    <citation type="submission" date="2021-01" db="EMBL/GenBank/DDBJ databases">
        <authorList>
            <person name="Corre E."/>
            <person name="Pelletier E."/>
            <person name="Niang G."/>
            <person name="Scheremetjew M."/>
            <person name="Finn R."/>
            <person name="Kale V."/>
            <person name="Holt S."/>
            <person name="Cochrane G."/>
            <person name="Meng A."/>
            <person name="Brown T."/>
            <person name="Cohen L."/>
        </authorList>
    </citation>
    <scope>NUCLEOTIDE SEQUENCE</scope>
    <source>
        <strain evidence="2">CCMP3276</strain>
    </source>
</reference>
<feature type="compositionally biased region" description="Polar residues" evidence="1">
    <location>
        <begin position="161"/>
        <end position="172"/>
    </location>
</feature>
<accession>A0A7S0T474</accession>
<feature type="region of interest" description="Disordered" evidence="1">
    <location>
        <begin position="161"/>
        <end position="217"/>
    </location>
</feature>
<feature type="compositionally biased region" description="Basic and acidic residues" evidence="1">
    <location>
        <begin position="192"/>
        <end position="217"/>
    </location>
</feature>
<name>A0A7S0T474_9RHOD</name>
<evidence type="ECO:0000313" key="2">
    <source>
        <dbReference type="EMBL" id="CAD8724784.1"/>
    </source>
</evidence>
<feature type="compositionally biased region" description="Low complexity" evidence="1">
    <location>
        <begin position="110"/>
        <end position="127"/>
    </location>
</feature>